<evidence type="ECO:0000256" key="1">
    <source>
        <dbReference type="SAM" id="MobiDB-lite"/>
    </source>
</evidence>
<feature type="compositionally biased region" description="Acidic residues" evidence="1">
    <location>
        <begin position="495"/>
        <end position="511"/>
    </location>
</feature>
<accession>A0A7S2XRK9</accession>
<organism evidence="2">
    <name type="scientific">Attheya septentrionalis</name>
    <dbReference type="NCBI Taxonomy" id="420275"/>
    <lineage>
        <taxon>Eukaryota</taxon>
        <taxon>Sar</taxon>
        <taxon>Stramenopiles</taxon>
        <taxon>Ochrophyta</taxon>
        <taxon>Bacillariophyta</taxon>
        <taxon>Coscinodiscophyceae</taxon>
        <taxon>Chaetocerotophycidae</taxon>
        <taxon>Chaetocerotales</taxon>
        <taxon>Attheyaceae</taxon>
        <taxon>Attheya</taxon>
    </lineage>
</organism>
<dbReference type="EMBL" id="HBHQ01021626">
    <property type="protein sequence ID" value="CAD9822779.1"/>
    <property type="molecule type" value="Transcribed_RNA"/>
</dbReference>
<dbReference type="AlphaFoldDB" id="A0A7S2XRK9"/>
<sequence length="511" mass="58117">MGKGDIIVLSGMENPERWLVSTTDELEIDGGSLESGDSDFQEGLALYPPADADLETKLSWMQSVIARAEGTEWYEAMKNILMNCAPEDVLLEIHMKRSTMKDFKMEESPFDLEQFQNNLPIFGRGGFKHVPQSERTWDNYKTWLLETDQPHLSSGSMDTDTVVIGTMQFTRECLFTDCILDCAIHMGFGDSAKDCSLLDKVKLMQVTDDQWGFQDKVGENVYVKKMEDKRLNSDDQGPNLCVRVLIELKQEDIYNQDNATFMKEQHLIKRSVSKVPNEAPTYIFVPREGKTVPLLVNAENFHVSWEPEEYGIQKERIHAHFREGKGETMTIQESLRYENTSSGNLRLSFFEKHMYHMKDFKNWRTKFGAALALTEVASEDTSWVHDNEYPEDTAKAIKHLAMYWRQTLLRRNDENLGIEVPGVTKDSDDTKAGGEPAGDGISDSRKGLMRRLGVYATRFEQASPHVHVKFTLKLGHSRNPNAPNALNKKRKVVDEEPSADAVNEEPSAEAV</sequence>
<feature type="region of interest" description="Disordered" evidence="1">
    <location>
        <begin position="419"/>
        <end position="445"/>
    </location>
</feature>
<proteinExistence type="predicted"/>
<gene>
    <name evidence="2" type="ORF">ASEP1449_LOCUS14613</name>
</gene>
<feature type="region of interest" description="Disordered" evidence="1">
    <location>
        <begin position="473"/>
        <end position="511"/>
    </location>
</feature>
<evidence type="ECO:0000313" key="2">
    <source>
        <dbReference type="EMBL" id="CAD9822779.1"/>
    </source>
</evidence>
<name>A0A7S2XRK9_9STRA</name>
<protein>
    <submittedName>
        <fullName evidence="2">Uncharacterized protein</fullName>
    </submittedName>
</protein>
<reference evidence="2" key="1">
    <citation type="submission" date="2021-01" db="EMBL/GenBank/DDBJ databases">
        <authorList>
            <person name="Corre E."/>
            <person name="Pelletier E."/>
            <person name="Niang G."/>
            <person name="Scheremetjew M."/>
            <person name="Finn R."/>
            <person name="Kale V."/>
            <person name="Holt S."/>
            <person name="Cochrane G."/>
            <person name="Meng A."/>
            <person name="Brown T."/>
            <person name="Cohen L."/>
        </authorList>
    </citation>
    <scope>NUCLEOTIDE SEQUENCE</scope>
    <source>
        <strain evidence="2">CCMP2084</strain>
    </source>
</reference>